<dbReference type="SUPFAM" id="SSF50129">
    <property type="entry name" value="GroES-like"/>
    <property type="match status" value="1"/>
</dbReference>
<dbReference type="CDD" id="cd05289">
    <property type="entry name" value="MDR_like_2"/>
    <property type="match status" value="1"/>
</dbReference>
<dbReference type="InterPro" id="IPR036291">
    <property type="entry name" value="NAD(P)-bd_dom_sf"/>
</dbReference>
<dbReference type="InterPro" id="IPR020843">
    <property type="entry name" value="ER"/>
</dbReference>
<gene>
    <name evidence="2" type="ORF">DACRYDRAFT_19849</name>
</gene>
<dbReference type="GeneID" id="63686746"/>
<dbReference type="OMA" id="WAHAMIT"/>
<dbReference type="SMART" id="SM00829">
    <property type="entry name" value="PKS_ER"/>
    <property type="match status" value="1"/>
</dbReference>
<feature type="domain" description="Enoyl reductase (ER)" evidence="1">
    <location>
        <begin position="15"/>
        <end position="343"/>
    </location>
</feature>
<dbReference type="Proteomes" id="UP000030653">
    <property type="component" value="Unassembled WGS sequence"/>
</dbReference>
<dbReference type="GO" id="GO:0016491">
    <property type="term" value="F:oxidoreductase activity"/>
    <property type="evidence" value="ECO:0007669"/>
    <property type="project" value="InterPro"/>
</dbReference>
<evidence type="ECO:0000313" key="2">
    <source>
        <dbReference type="EMBL" id="EJU05297.1"/>
    </source>
</evidence>
<dbReference type="Gene3D" id="3.90.180.10">
    <property type="entry name" value="Medium-chain alcohol dehydrogenases, catalytic domain"/>
    <property type="match status" value="1"/>
</dbReference>
<reference evidence="2 3" key="1">
    <citation type="journal article" date="2012" name="Science">
        <title>The Paleozoic origin of enzymatic lignin decomposition reconstructed from 31 fungal genomes.</title>
        <authorList>
            <person name="Floudas D."/>
            <person name="Binder M."/>
            <person name="Riley R."/>
            <person name="Barry K."/>
            <person name="Blanchette R.A."/>
            <person name="Henrissat B."/>
            <person name="Martinez A.T."/>
            <person name="Otillar R."/>
            <person name="Spatafora J.W."/>
            <person name="Yadav J.S."/>
            <person name="Aerts A."/>
            <person name="Benoit I."/>
            <person name="Boyd A."/>
            <person name="Carlson A."/>
            <person name="Copeland A."/>
            <person name="Coutinho P.M."/>
            <person name="de Vries R.P."/>
            <person name="Ferreira P."/>
            <person name="Findley K."/>
            <person name="Foster B."/>
            <person name="Gaskell J."/>
            <person name="Glotzer D."/>
            <person name="Gorecki P."/>
            <person name="Heitman J."/>
            <person name="Hesse C."/>
            <person name="Hori C."/>
            <person name="Igarashi K."/>
            <person name="Jurgens J.A."/>
            <person name="Kallen N."/>
            <person name="Kersten P."/>
            <person name="Kohler A."/>
            <person name="Kuees U."/>
            <person name="Kumar T.K.A."/>
            <person name="Kuo A."/>
            <person name="LaButti K."/>
            <person name="Larrondo L.F."/>
            <person name="Lindquist E."/>
            <person name="Ling A."/>
            <person name="Lombard V."/>
            <person name="Lucas S."/>
            <person name="Lundell T."/>
            <person name="Martin R."/>
            <person name="McLaughlin D.J."/>
            <person name="Morgenstern I."/>
            <person name="Morin E."/>
            <person name="Murat C."/>
            <person name="Nagy L.G."/>
            <person name="Nolan M."/>
            <person name="Ohm R.A."/>
            <person name="Patyshakuliyeva A."/>
            <person name="Rokas A."/>
            <person name="Ruiz-Duenas F.J."/>
            <person name="Sabat G."/>
            <person name="Salamov A."/>
            <person name="Samejima M."/>
            <person name="Schmutz J."/>
            <person name="Slot J.C."/>
            <person name="St John F."/>
            <person name="Stenlid J."/>
            <person name="Sun H."/>
            <person name="Sun S."/>
            <person name="Syed K."/>
            <person name="Tsang A."/>
            <person name="Wiebenga A."/>
            <person name="Young D."/>
            <person name="Pisabarro A."/>
            <person name="Eastwood D.C."/>
            <person name="Martin F."/>
            <person name="Cullen D."/>
            <person name="Grigoriev I.V."/>
            <person name="Hibbett D.S."/>
        </authorList>
    </citation>
    <scope>NUCLEOTIDE SEQUENCE [LARGE SCALE GENOMIC DNA]</scope>
    <source>
        <strain evidence="2 3">DJM-731 SS1</strain>
    </source>
</reference>
<dbReference type="PANTHER" id="PTHR11695">
    <property type="entry name" value="ALCOHOL DEHYDROGENASE RELATED"/>
    <property type="match status" value="1"/>
</dbReference>
<evidence type="ECO:0000313" key="3">
    <source>
        <dbReference type="Proteomes" id="UP000030653"/>
    </source>
</evidence>
<keyword evidence="3" id="KW-1185">Reference proteome</keyword>
<dbReference type="InterPro" id="IPR050700">
    <property type="entry name" value="YIM1/Zinc_Alcohol_DH_Fams"/>
</dbReference>
<evidence type="ECO:0000259" key="1">
    <source>
        <dbReference type="SMART" id="SM00829"/>
    </source>
</evidence>
<protein>
    <submittedName>
        <fullName evidence="2">GroES-like protein</fullName>
    </submittedName>
</protein>
<dbReference type="Pfam" id="PF08240">
    <property type="entry name" value="ADH_N"/>
    <property type="match status" value="1"/>
</dbReference>
<dbReference type="PANTHER" id="PTHR11695:SF294">
    <property type="entry name" value="RETICULON-4-INTERACTING PROTEIN 1, MITOCHONDRIAL"/>
    <property type="match status" value="1"/>
</dbReference>
<dbReference type="InterPro" id="IPR011032">
    <property type="entry name" value="GroES-like_sf"/>
</dbReference>
<dbReference type="InterPro" id="IPR013154">
    <property type="entry name" value="ADH-like_N"/>
</dbReference>
<name>M5GEC7_DACPD</name>
<accession>M5GEC7</accession>
<organism evidence="2 3">
    <name type="scientific">Dacryopinax primogenitus (strain DJM 731)</name>
    <name type="common">Brown rot fungus</name>
    <dbReference type="NCBI Taxonomy" id="1858805"/>
    <lineage>
        <taxon>Eukaryota</taxon>
        <taxon>Fungi</taxon>
        <taxon>Dikarya</taxon>
        <taxon>Basidiomycota</taxon>
        <taxon>Agaricomycotina</taxon>
        <taxon>Dacrymycetes</taxon>
        <taxon>Dacrymycetales</taxon>
        <taxon>Dacrymycetaceae</taxon>
        <taxon>Dacryopinax</taxon>
    </lineage>
</organism>
<dbReference type="Pfam" id="PF13602">
    <property type="entry name" value="ADH_zinc_N_2"/>
    <property type="match status" value="1"/>
</dbReference>
<dbReference type="EMBL" id="JH795856">
    <property type="protein sequence ID" value="EJU05297.1"/>
    <property type="molecule type" value="Genomic_DNA"/>
</dbReference>
<dbReference type="SUPFAM" id="SSF51735">
    <property type="entry name" value="NAD(P)-binding Rossmann-fold domains"/>
    <property type="match status" value="1"/>
</dbReference>
<dbReference type="HOGENOM" id="CLU_026673_3_3_1"/>
<proteinExistence type="predicted"/>
<sequence length="356" mass="39072">MMKAVVQTAYGDPAKVLKVMEVPLPKFDPTSSKVLVRVHAVSLNPLDYAGVIGRLRIIGDKPIPQLMGAEASGIVVKAGKDSGFNEGDEVYGGCSIQDMATLAEYVLLPSDHLAPKPKSLSHEEAACLPVAGITCIQTFQRHNGPRDIAFIPGGMGGVGHLALQLAKPYAGFKHTITTVSTSKVALVKEHIKDVDEVIDYKKVDPASVIPAHSVDFVFEQFGKPTTYVRYMKKPAPGTPGKPSIISIFTPPSAAKCEEGWETKLPWYLAIILNIMDWYRRLWIPSWLHYDSFFALSSREDMEVLTKFADEGKLKPVIVKTFPMEQIVEAMALTESKPAGKVVVRCIELLLPVSYCY</sequence>
<dbReference type="STRING" id="1858805.M5GEC7"/>
<dbReference type="AlphaFoldDB" id="M5GEC7"/>
<dbReference type="OrthoDB" id="9930022at2759"/>
<dbReference type="RefSeq" id="XP_040632191.1">
    <property type="nucleotide sequence ID" value="XM_040771684.1"/>
</dbReference>
<dbReference type="Gene3D" id="3.40.50.720">
    <property type="entry name" value="NAD(P)-binding Rossmann-like Domain"/>
    <property type="match status" value="1"/>
</dbReference>